<dbReference type="GO" id="GO:0005886">
    <property type="term" value="C:plasma membrane"/>
    <property type="evidence" value="ECO:0007669"/>
    <property type="project" value="TreeGrafter"/>
</dbReference>
<dbReference type="GO" id="GO:0004713">
    <property type="term" value="F:protein tyrosine kinase activity"/>
    <property type="evidence" value="ECO:0007669"/>
    <property type="project" value="TreeGrafter"/>
</dbReference>
<name>A0A327MFX2_9PROT</name>
<evidence type="ECO:0008006" key="4">
    <source>
        <dbReference type="Google" id="ProtNLM"/>
    </source>
</evidence>
<dbReference type="PANTHER" id="PTHR32309:SF13">
    <property type="entry name" value="FERRIC ENTEROBACTIN TRANSPORT PROTEIN FEPE"/>
    <property type="match status" value="1"/>
</dbReference>
<keyword evidence="1" id="KW-0472">Membrane</keyword>
<keyword evidence="1" id="KW-0812">Transmembrane</keyword>
<gene>
    <name evidence="2" type="ORF">DOO78_02195</name>
</gene>
<comment type="caution">
    <text evidence="2">The sequence shown here is derived from an EMBL/GenBank/DDBJ whole genome shotgun (WGS) entry which is preliminary data.</text>
</comment>
<proteinExistence type="predicted"/>
<reference evidence="3" key="1">
    <citation type="submission" date="2018-06" db="EMBL/GenBank/DDBJ databases">
        <authorList>
            <person name="Khan S.A."/>
        </authorList>
    </citation>
    <scope>NUCLEOTIDE SEQUENCE [LARGE SCALE GENOMIC DNA]</scope>
    <source>
        <strain evidence="3">DB-1506</strain>
    </source>
</reference>
<sequence length="275" mass="29392">MLAALLLFALLVAALWQMPQRYVAQAIVAPAETTSIATSTLLSPMPLLGGGLLDDRPSGNFAVYLDALRSPEAAAMLARDTGLLQHLDGLRTAWPLGPLRRALGLRIEADLDDVQAWLEQNFAATQNIATVTFTLTLAHRDRAAALDALQRLHALAEAKVREDLGALARRRIAAIEARLAAEGDLYLRNALYDLLGQQQRSALVVAADEAVAARIVSAPMVELRPSLPNRTLLVLLFALLAPMVSLTGILALVLLRPDRSGPRGLGQAMPAVGAE</sequence>
<accession>A0A327MFX2</accession>
<feature type="transmembrane region" description="Helical" evidence="1">
    <location>
        <begin position="232"/>
        <end position="255"/>
    </location>
</feature>
<dbReference type="AlphaFoldDB" id="A0A327MFX2"/>
<keyword evidence="3" id="KW-1185">Reference proteome</keyword>
<organism evidence="2 3">
    <name type="scientific">Roseicella frigidaeris</name>
    <dbReference type="NCBI Taxonomy" id="2230885"/>
    <lineage>
        <taxon>Bacteria</taxon>
        <taxon>Pseudomonadati</taxon>
        <taxon>Pseudomonadota</taxon>
        <taxon>Alphaproteobacteria</taxon>
        <taxon>Acetobacterales</taxon>
        <taxon>Roseomonadaceae</taxon>
        <taxon>Roseicella</taxon>
    </lineage>
</organism>
<protein>
    <recommendedName>
        <fullName evidence="4">Polysaccharide chain length determinant N-terminal domain-containing protein</fullName>
    </recommendedName>
</protein>
<dbReference type="Proteomes" id="UP000249065">
    <property type="component" value="Unassembled WGS sequence"/>
</dbReference>
<dbReference type="RefSeq" id="WP_111468075.1">
    <property type="nucleotide sequence ID" value="NZ_QLIX01000001.1"/>
</dbReference>
<keyword evidence="1" id="KW-1133">Transmembrane helix</keyword>
<evidence type="ECO:0000313" key="3">
    <source>
        <dbReference type="Proteomes" id="UP000249065"/>
    </source>
</evidence>
<evidence type="ECO:0000313" key="2">
    <source>
        <dbReference type="EMBL" id="RAI60963.1"/>
    </source>
</evidence>
<dbReference type="PANTHER" id="PTHR32309">
    <property type="entry name" value="TYROSINE-PROTEIN KINASE"/>
    <property type="match status" value="1"/>
</dbReference>
<evidence type="ECO:0000256" key="1">
    <source>
        <dbReference type="SAM" id="Phobius"/>
    </source>
</evidence>
<dbReference type="InterPro" id="IPR050445">
    <property type="entry name" value="Bact_polysacc_biosynth/exp"/>
</dbReference>
<dbReference type="OrthoDB" id="7279383at2"/>
<dbReference type="EMBL" id="QLIX01000001">
    <property type="protein sequence ID" value="RAI60963.1"/>
    <property type="molecule type" value="Genomic_DNA"/>
</dbReference>